<dbReference type="PANTHER" id="PTHR31087:SF14">
    <property type="entry name" value="PROTEIN LURP-ONE-RELATED 17"/>
    <property type="match status" value="1"/>
</dbReference>
<accession>A0A8S0QXR0</accession>
<evidence type="ECO:0008006" key="4">
    <source>
        <dbReference type="Google" id="ProtNLM"/>
    </source>
</evidence>
<evidence type="ECO:0000313" key="2">
    <source>
        <dbReference type="EMBL" id="CAA2971064.1"/>
    </source>
</evidence>
<dbReference type="EMBL" id="CACTIH010001995">
    <property type="protein sequence ID" value="CAA2971064.1"/>
    <property type="molecule type" value="Genomic_DNA"/>
</dbReference>
<dbReference type="Pfam" id="PF04525">
    <property type="entry name" value="LOR"/>
    <property type="match status" value="1"/>
</dbReference>
<sequence>MLLFLKSTSGKVKQYPEEEQDEYKKKINETCCCTSLTVWRKSLLFNCKGFTVIGSDGSLLYRVDNYTGHPIQIILMDGSGNPIFTICNRKKLGLVDNWLIYEGEVGEDRSIKTASKKPIYSVRKNLNIIQTNLNILAYVYGGISHKRYAYMIEGSYANRSCRILDDSRRIVAEIKKKEAINGGVSYGLEVFILIVRPGFDSRYAMAIVLLLDQMFC</sequence>
<protein>
    <recommendedName>
        <fullName evidence="4">Protein LURP-one-related 17</fullName>
    </recommendedName>
</protein>
<dbReference type="InterPro" id="IPR025659">
    <property type="entry name" value="Tubby-like_C"/>
</dbReference>
<dbReference type="AlphaFoldDB" id="A0A8S0QXR0"/>
<comment type="caution">
    <text evidence="2">The sequence shown here is derived from an EMBL/GenBank/DDBJ whole genome shotgun (WGS) entry which is preliminary data.</text>
</comment>
<proteinExistence type="inferred from homology"/>
<keyword evidence="3" id="KW-1185">Reference proteome</keyword>
<dbReference type="Gene3D" id="2.40.160.200">
    <property type="entry name" value="LURP1-related"/>
    <property type="match status" value="1"/>
</dbReference>
<gene>
    <name evidence="2" type="ORF">OLEA9_A055180</name>
</gene>
<dbReference type="Proteomes" id="UP000594638">
    <property type="component" value="Unassembled WGS sequence"/>
</dbReference>
<dbReference type="SUPFAM" id="SSF54518">
    <property type="entry name" value="Tubby C-terminal domain-like"/>
    <property type="match status" value="1"/>
</dbReference>
<dbReference type="InterPro" id="IPR038595">
    <property type="entry name" value="LOR_sf"/>
</dbReference>
<dbReference type="OrthoDB" id="1876238at2759"/>
<dbReference type="Gramene" id="OE9A055180T1">
    <property type="protein sequence ID" value="OE9A055180C1"/>
    <property type="gene ID" value="OE9A055180"/>
</dbReference>
<dbReference type="PANTHER" id="PTHR31087">
    <property type="match status" value="1"/>
</dbReference>
<reference evidence="2 3" key="1">
    <citation type="submission" date="2019-12" db="EMBL/GenBank/DDBJ databases">
        <authorList>
            <person name="Alioto T."/>
            <person name="Alioto T."/>
            <person name="Gomez Garrido J."/>
        </authorList>
    </citation>
    <scope>NUCLEOTIDE SEQUENCE [LARGE SCALE GENOMIC DNA]</scope>
</reference>
<evidence type="ECO:0000313" key="3">
    <source>
        <dbReference type="Proteomes" id="UP000594638"/>
    </source>
</evidence>
<dbReference type="InterPro" id="IPR007612">
    <property type="entry name" value="LOR"/>
</dbReference>
<comment type="similarity">
    <text evidence="1">Belongs to the LOR family.</text>
</comment>
<evidence type="ECO:0000256" key="1">
    <source>
        <dbReference type="ARBA" id="ARBA00005437"/>
    </source>
</evidence>
<organism evidence="2 3">
    <name type="scientific">Olea europaea subsp. europaea</name>
    <dbReference type="NCBI Taxonomy" id="158383"/>
    <lineage>
        <taxon>Eukaryota</taxon>
        <taxon>Viridiplantae</taxon>
        <taxon>Streptophyta</taxon>
        <taxon>Embryophyta</taxon>
        <taxon>Tracheophyta</taxon>
        <taxon>Spermatophyta</taxon>
        <taxon>Magnoliopsida</taxon>
        <taxon>eudicotyledons</taxon>
        <taxon>Gunneridae</taxon>
        <taxon>Pentapetalae</taxon>
        <taxon>asterids</taxon>
        <taxon>lamiids</taxon>
        <taxon>Lamiales</taxon>
        <taxon>Oleaceae</taxon>
        <taxon>Oleeae</taxon>
        <taxon>Olea</taxon>
    </lineage>
</organism>
<name>A0A8S0QXR0_OLEEU</name>